<evidence type="ECO:0000259" key="2">
    <source>
        <dbReference type="Pfam" id="PF17184"/>
    </source>
</evidence>
<dbReference type="InterPro" id="IPR033449">
    <property type="entry name" value="Rit1_N"/>
</dbReference>
<dbReference type="GO" id="GO:0019988">
    <property type="term" value="P:charged-tRNA amino acid modification"/>
    <property type="evidence" value="ECO:0007669"/>
    <property type="project" value="InterPro"/>
</dbReference>
<dbReference type="GO" id="GO:0043399">
    <property type="term" value="F:tRNA adenosine(64)-2'-O-ribosylphosphate transferase activity"/>
    <property type="evidence" value="ECO:0007669"/>
    <property type="project" value="InterPro"/>
</dbReference>
<accession>A0AAD4M3R5</accession>
<keyword evidence="4" id="KW-1185">Reference proteome</keyword>
<keyword evidence="3" id="KW-0808">Transferase</keyword>
<reference evidence="3" key="1">
    <citation type="journal article" date="2022" name="New Phytol.">
        <title>Evolutionary transition to the ectomycorrhizal habit in the genomes of a hyperdiverse lineage of mushroom-forming fungi.</title>
        <authorList>
            <person name="Looney B."/>
            <person name="Miyauchi S."/>
            <person name="Morin E."/>
            <person name="Drula E."/>
            <person name="Courty P.E."/>
            <person name="Kohler A."/>
            <person name="Kuo A."/>
            <person name="LaButti K."/>
            <person name="Pangilinan J."/>
            <person name="Lipzen A."/>
            <person name="Riley R."/>
            <person name="Andreopoulos W."/>
            <person name="He G."/>
            <person name="Johnson J."/>
            <person name="Nolan M."/>
            <person name="Tritt A."/>
            <person name="Barry K.W."/>
            <person name="Grigoriev I.V."/>
            <person name="Nagy L.G."/>
            <person name="Hibbett D."/>
            <person name="Henrissat B."/>
            <person name="Matheny P.B."/>
            <person name="Labbe J."/>
            <person name="Martin F.M."/>
        </authorList>
    </citation>
    <scope>NUCLEOTIDE SEQUENCE</scope>
    <source>
        <strain evidence="3">BPL690</strain>
    </source>
</reference>
<organism evidence="3 4">
    <name type="scientific">Multifurca ochricompacta</name>
    <dbReference type="NCBI Taxonomy" id="376703"/>
    <lineage>
        <taxon>Eukaryota</taxon>
        <taxon>Fungi</taxon>
        <taxon>Dikarya</taxon>
        <taxon>Basidiomycota</taxon>
        <taxon>Agaricomycotina</taxon>
        <taxon>Agaricomycetes</taxon>
        <taxon>Russulales</taxon>
        <taxon>Russulaceae</taxon>
        <taxon>Multifurca</taxon>
    </lineage>
</organism>
<dbReference type="AlphaFoldDB" id="A0AAD4M3R5"/>
<dbReference type="PANTHER" id="PTHR31811:SF0">
    <property type="entry name" value="TRNA A64-2'-O-RIBOSYLPHOSPHATE TRANSFERASE"/>
    <property type="match status" value="1"/>
</dbReference>
<feature type="domain" description="Rit1 N-terminal" evidence="2">
    <location>
        <begin position="17"/>
        <end position="301"/>
    </location>
</feature>
<feature type="domain" description="Rit1 DUSP-like" evidence="1">
    <location>
        <begin position="404"/>
        <end position="510"/>
    </location>
</feature>
<dbReference type="Pfam" id="PF17184">
    <property type="entry name" value="Rit1_C"/>
    <property type="match status" value="1"/>
</dbReference>
<name>A0AAD4M3R5_9AGAM</name>
<dbReference type="InterPro" id="IPR033421">
    <property type="entry name" value="Rit1_DUSP-like"/>
</dbReference>
<dbReference type="PANTHER" id="PTHR31811">
    <property type="entry name" value="TRNA A64-2'-O-RIBOSYLPHOSPHATE TRANSFERASE"/>
    <property type="match status" value="1"/>
</dbReference>
<dbReference type="Pfam" id="PF04179">
    <property type="entry name" value="Init_tRNA_PT"/>
    <property type="match status" value="1"/>
</dbReference>
<proteinExistence type="predicted"/>
<evidence type="ECO:0000259" key="1">
    <source>
        <dbReference type="Pfam" id="PF04179"/>
    </source>
</evidence>
<dbReference type="GO" id="GO:0005737">
    <property type="term" value="C:cytoplasm"/>
    <property type="evidence" value="ECO:0007669"/>
    <property type="project" value="TreeGrafter"/>
</dbReference>
<dbReference type="Proteomes" id="UP001203297">
    <property type="component" value="Unassembled WGS sequence"/>
</dbReference>
<sequence length="524" mass="56729">MTNNNTSEACASARAYIRRESLDIYNRLHSIETDIAFIDQVRMAYPTLPLIPNLRCGAWYTDPAIAHPGVHAYFKSTDGHHGNWSFNLRRPNLHLLPVAVAHGGLDTRGKTSPDALSKTVPIWCAVVNRALRLRDLSPPRPVISAGADRADEGVQESGDAVSDLHTPPGTVGAHEHTQIASHLDGWAADLANSSYALPALKRSLRPLWITPGTTRFPHIAPDAGFLPVICVSASRAIGVTDEDDLGVGLGRRVDGFSYVQGSGDDHELWSQGLTPQLFWQHRAELLMCSRAELETLVPRLITITRDTAAQSSVDNRSSGSWITQPTPIAKVGGRIALCTLTGLPRDLPVWVTGAPNTNEETALIIVDESDALRDDIDSRLLIKVHSNDTAALSDSGASGNSSRVLHMRFPPGKRGHHIFLHDVLPRAISFASPHLNLGRAIYVAGGDGCIGVALALLQLFFDSDGRPHIGAPRDAAISKSSVRTRLEWIIASLPQANPARAILKRVNDFLLSPHLRGGKADEPR</sequence>
<gene>
    <name evidence="3" type="ORF">B0F90DRAFT_410625</name>
</gene>
<protein>
    <submittedName>
        <fullName evidence="3">tRNA A64-2'-O-ribosylphosphate transferase</fullName>
    </submittedName>
</protein>
<evidence type="ECO:0000313" key="3">
    <source>
        <dbReference type="EMBL" id="KAI0300438.1"/>
    </source>
</evidence>
<comment type="caution">
    <text evidence="3">The sequence shown here is derived from an EMBL/GenBank/DDBJ whole genome shotgun (WGS) entry which is preliminary data.</text>
</comment>
<evidence type="ECO:0000313" key="4">
    <source>
        <dbReference type="Proteomes" id="UP001203297"/>
    </source>
</evidence>
<dbReference type="InterPro" id="IPR007306">
    <property type="entry name" value="Rit1"/>
</dbReference>
<dbReference type="EMBL" id="WTXG01000018">
    <property type="protein sequence ID" value="KAI0300438.1"/>
    <property type="molecule type" value="Genomic_DNA"/>
</dbReference>